<comment type="caution">
    <text evidence="1">The sequence shown here is derived from an EMBL/GenBank/DDBJ whole genome shotgun (WGS) entry which is preliminary data.</text>
</comment>
<proteinExistence type="predicted"/>
<gene>
    <name evidence="1" type="ORF">KSF_040250</name>
</gene>
<organism evidence="1 2">
    <name type="scientific">Reticulibacter mediterranei</name>
    <dbReference type="NCBI Taxonomy" id="2778369"/>
    <lineage>
        <taxon>Bacteria</taxon>
        <taxon>Bacillati</taxon>
        <taxon>Chloroflexota</taxon>
        <taxon>Ktedonobacteria</taxon>
        <taxon>Ktedonobacterales</taxon>
        <taxon>Reticulibacteraceae</taxon>
        <taxon>Reticulibacter</taxon>
    </lineage>
</organism>
<name>A0A8J3N4D0_9CHLR</name>
<keyword evidence="2" id="KW-1185">Reference proteome</keyword>
<dbReference type="Proteomes" id="UP000597444">
    <property type="component" value="Unassembled WGS sequence"/>
</dbReference>
<evidence type="ECO:0000313" key="1">
    <source>
        <dbReference type="EMBL" id="GHO93977.1"/>
    </source>
</evidence>
<sequence>MTQRSTEKLEYTLATLWQETGQAHFLHALSMPEMLAALEKRRDLAEHLLAQLNREAMSSQYADPASLLMLDHYHTMLDAELNWLQRTIQKLHAHMLIQE</sequence>
<evidence type="ECO:0008006" key="3">
    <source>
        <dbReference type="Google" id="ProtNLM"/>
    </source>
</evidence>
<dbReference type="AlphaFoldDB" id="A0A8J3N4D0"/>
<dbReference type="EMBL" id="BNJK01000001">
    <property type="protein sequence ID" value="GHO93977.1"/>
    <property type="molecule type" value="Genomic_DNA"/>
</dbReference>
<accession>A0A8J3N4D0</accession>
<protein>
    <recommendedName>
        <fullName evidence="3">Transcription regulator PadR C-terminal domain-containing protein</fullName>
    </recommendedName>
</protein>
<dbReference type="RefSeq" id="WP_220204738.1">
    <property type="nucleotide sequence ID" value="NZ_BNJK01000001.1"/>
</dbReference>
<evidence type="ECO:0000313" key="2">
    <source>
        <dbReference type="Proteomes" id="UP000597444"/>
    </source>
</evidence>
<reference evidence="1" key="1">
    <citation type="submission" date="2020-10" db="EMBL/GenBank/DDBJ databases">
        <title>Taxonomic study of unclassified bacteria belonging to the class Ktedonobacteria.</title>
        <authorList>
            <person name="Yabe S."/>
            <person name="Wang C.M."/>
            <person name="Zheng Y."/>
            <person name="Sakai Y."/>
            <person name="Cavaletti L."/>
            <person name="Monciardini P."/>
            <person name="Donadio S."/>
        </authorList>
    </citation>
    <scope>NUCLEOTIDE SEQUENCE</scope>
    <source>
        <strain evidence="1">ID150040</strain>
    </source>
</reference>